<dbReference type="VEuPathDB" id="TrichDB:TVAG_477510"/>
<accession>A2F9F8</accession>
<dbReference type="InParanoid" id="A2F9F8"/>
<gene>
    <name evidence="1" type="ORF">TVAG_477510</name>
</gene>
<reference evidence="1" key="2">
    <citation type="journal article" date="2007" name="Science">
        <title>Draft genome sequence of the sexually transmitted pathogen Trichomonas vaginalis.</title>
        <authorList>
            <person name="Carlton J.M."/>
            <person name="Hirt R.P."/>
            <person name="Silva J.C."/>
            <person name="Delcher A.L."/>
            <person name="Schatz M."/>
            <person name="Zhao Q."/>
            <person name="Wortman J.R."/>
            <person name="Bidwell S.L."/>
            <person name="Alsmark U.C.M."/>
            <person name="Besteiro S."/>
            <person name="Sicheritz-Ponten T."/>
            <person name="Noel C.J."/>
            <person name="Dacks J.B."/>
            <person name="Foster P.G."/>
            <person name="Simillion C."/>
            <person name="Van de Peer Y."/>
            <person name="Miranda-Saavedra D."/>
            <person name="Barton G.J."/>
            <person name="Westrop G.D."/>
            <person name="Mueller S."/>
            <person name="Dessi D."/>
            <person name="Fiori P.L."/>
            <person name="Ren Q."/>
            <person name="Paulsen I."/>
            <person name="Zhang H."/>
            <person name="Bastida-Corcuera F.D."/>
            <person name="Simoes-Barbosa A."/>
            <person name="Brown M.T."/>
            <person name="Hayes R.D."/>
            <person name="Mukherjee M."/>
            <person name="Okumura C.Y."/>
            <person name="Schneider R."/>
            <person name="Smith A.J."/>
            <person name="Vanacova S."/>
            <person name="Villalvazo M."/>
            <person name="Haas B.J."/>
            <person name="Pertea M."/>
            <person name="Feldblyum T.V."/>
            <person name="Utterback T.R."/>
            <person name="Shu C.L."/>
            <person name="Osoegawa K."/>
            <person name="de Jong P.J."/>
            <person name="Hrdy I."/>
            <person name="Horvathova L."/>
            <person name="Zubacova Z."/>
            <person name="Dolezal P."/>
            <person name="Malik S.B."/>
            <person name="Logsdon J.M. Jr."/>
            <person name="Henze K."/>
            <person name="Gupta A."/>
            <person name="Wang C.C."/>
            <person name="Dunne R.L."/>
            <person name="Upcroft J.A."/>
            <person name="Upcroft P."/>
            <person name="White O."/>
            <person name="Salzberg S.L."/>
            <person name="Tang P."/>
            <person name="Chiu C.-H."/>
            <person name="Lee Y.-S."/>
            <person name="Embley T.M."/>
            <person name="Coombs G.H."/>
            <person name="Mottram J.C."/>
            <person name="Tachezy J."/>
            <person name="Fraser-Liggett C.M."/>
            <person name="Johnson P.J."/>
        </authorList>
    </citation>
    <scope>NUCLEOTIDE SEQUENCE [LARGE SCALE GENOMIC DNA]</scope>
    <source>
        <strain evidence="1">G3</strain>
    </source>
</reference>
<dbReference type="EMBL" id="DS113674">
    <property type="protein sequence ID" value="EAX98477.1"/>
    <property type="molecule type" value="Genomic_DNA"/>
</dbReference>
<organism evidence="1 2">
    <name type="scientific">Trichomonas vaginalis (strain ATCC PRA-98 / G3)</name>
    <dbReference type="NCBI Taxonomy" id="412133"/>
    <lineage>
        <taxon>Eukaryota</taxon>
        <taxon>Metamonada</taxon>
        <taxon>Parabasalia</taxon>
        <taxon>Trichomonadida</taxon>
        <taxon>Trichomonadidae</taxon>
        <taxon>Trichomonas</taxon>
    </lineage>
</organism>
<sequence length="131" mass="15128">MGLVRTITIDGVKYVMQYPGPQKRTTGTFIAADEIVLALGCIFSTTPEIYAEMIYDLLHLNQETVQPWDVYNVVLESKFWKIFKILLGISHDMMFRAHFFTIFQCIVQLMPDDLKKVNPKVMFILECTAND</sequence>
<dbReference type="VEuPathDB" id="TrichDB:TVAGG3_1029630"/>
<dbReference type="AlphaFoldDB" id="A2F9F8"/>
<evidence type="ECO:0000313" key="2">
    <source>
        <dbReference type="Proteomes" id="UP000001542"/>
    </source>
</evidence>
<proteinExistence type="predicted"/>
<reference evidence="1" key="1">
    <citation type="submission" date="2006-10" db="EMBL/GenBank/DDBJ databases">
        <authorList>
            <person name="Amadeo P."/>
            <person name="Zhao Q."/>
            <person name="Wortman J."/>
            <person name="Fraser-Liggett C."/>
            <person name="Carlton J."/>
        </authorList>
    </citation>
    <scope>NUCLEOTIDE SEQUENCE</scope>
    <source>
        <strain evidence="1">G3</strain>
    </source>
</reference>
<name>A2F9F8_TRIV3</name>
<protein>
    <submittedName>
        <fullName evidence="1">Uncharacterized protein</fullName>
    </submittedName>
</protein>
<dbReference type="RefSeq" id="XP_001311407.1">
    <property type="nucleotide sequence ID" value="XM_001311406.1"/>
</dbReference>
<dbReference type="KEGG" id="tva:4756274"/>
<evidence type="ECO:0000313" key="1">
    <source>
        <dbReference type="EMBL" id="EAX98477.1"/>
    </source>
</evidence>
<dbReference type="Proteomes" id="UP000001542">
    <property type="component" value="Unassembled WGS sequence"/>
</dbReference>
<keyword evidence="2" id="KW-1185">Reference proteome</keyword>